<keyword evidence="1" id="KW-0472">Membrane</keyword>
<proteinExistence type="predicted"/>
<reference evidence="2 3" key="1">
    <citation type="submission" date="2017-09" db="EMBL/GenBank/DDBJ databases">
        <authorList>
            <person name="Ehlers B."/>
            <person name="Leendertz F.H."/>
        </authorList>
    </citation>
    <scope>NUCLEOTIDE SEQUENCE [LARGE SCALE GENOMIC DNA]</scope>
    <source>
        <strain evidence="2 3">CGMCC 4.6857</strain>
    </source>
</reference>
<protein>
    <submittedName>
        <fullName evidence="2">Uncharacterized protein</fullName>
    </submittedName>
</protein>
<name>A0A285H2E4_9ACTN</name>
<dbReference type="AlphaFoldDB" id="A0A285H2E4"/>
<organism evidence="2 3">
    <name type="scientific">Paractinoplanes atraurantiacus</name>
    <dbReference type="NCBI Taxonomy" id="1036182"/>
    <lineage>
        <taxon>Bacteria</taxon>
        <taxon>Bacillati</taxon>
        <taxon>Actinomycetota</taxon>
        <taxon>Actinomycetes</taxon>
        <taxon>Micromonosporales</taxon>
        <taxon>Micromonosporaceae</taxon>
        <taxon>Paractinoplanes</taxon>
    </lineage>
</organism>
<keyword evidence="1" id="KW-0812">Transmembrane</keyword>
<gene>
    <name evidence="2" type="ORF">SAMN05421748_103329</name>
</gene>
<accession>A0A285H2E4</accession>
<keyword evidence="3" id="KW-1185">Reference proteome</keyword>
<evidence type="ECO:0000313" key="3">
    <source>
        <dbReference type="Proteomes" id="UP000219612"/>
    </source>
</evidence>
<dbReference type="Proteomes" id="UP000219612">
    <property type="component" value="Unassembled WGS sequence"/>
</dbReference>
<dbReference type="EMBL" id="OBDY01000003">
    <property type="protein sequence ID" value="SNY29952.1"/>
    <property type="molecule type" value="Genomic_DNA"/>
</dbReference>
<keyword evidence="1" id="KW-1133">Transmembrane helix</keyword>
<sequence length="100" mass="10777">MAVPVLPNVLSRSGAALLASVAPVRRSTTLIATLLAIVALTGCSLFRDSPREAQEKQLARDIENAAGFSVFLKSEITDQQRTGVEKWLEGEKGKQKIKPS</sequence>
<evidence type="ECO:0000256" key="1">
    <source>
        <dbReference type="SAM" id="Phobius"/>
    </source>
</evidence>
<feature type="transmembrane region" description="Helical" evidence="1">
    <location>
        <begin position="27"/>
        <end position="46"/>
    </location>
</feature>
<evidence type="ECO:0000313" key="2">
    <source>
        <dbReference type="EMBL" id="SNY29952.1"/>
    </source>
</evidence>